<comment type="similarity">
    <text evidence="2 11">Belongs to the glycosyl hydrolase 1 family.</text>
</comment>
<comment type="caution">
    <text evidence="12">The sequence shown here is derived from an EMBL/GenBank/DDBJ whole genome shotgun (WGS) entry which is preliminary data.</text>
</comment>
<dbReference type="PANTHER" id="PTHR10353">
    <property type="entry name" value="GLYCOSYL HYDROLASE"/>
    <property type="match status" value="1"/>
</dbReference>
<dbReference type="PANTHER" id="PTHR10353:SF36">
    <property type="entry name" value="LP05116P"/>
    <property type="match status" value="1"/>
</dbReference>
<dbReference type="Pfam" id="PF00232">
    <property type="entry name" value="Glyco_hydro_1"/>
    <property type="match status" value="1"/>
</dbReference>
<evidence type="ECO:0000256" key="4">
    <source>
        <dbReference type="ARBA" id="ARBA00022801"/>
    </source>
</evidence>
<dbReference type="GO" id="GO:0008422">
    <property type="term" value="F:beta-glucosidase activity"/>
    <property type="evidence" value="ECO:0007669"/>
    <property type="project" value="UniProtKB-EC"/>
</dbReference>
<feature type="binding site" evidence="10">
    <location>
        <begin position="424"/>
        <end position="425"/>
    </location>
    <ligand>
        <name>substrate</name>
    </ligand>
</feature>
<accession>A0A562IX85</accession>
<dbReference type="PRINTS" id="PR00131">
    <property type="entry name" value="GLHYDRLASE1"/>
</dbReference>
<dbReference type="InterPro" id="IPR017736">
    <property type="entry name" value="Glyco_hydro_1_beta-glucosidase"/>
</dbReference>
<organism evidence="12 13">
    <name type="scientific">Modestobacter roseus</name>
    <dbReference type="NCBI Taxonomy" id="1181884"/>
    <lineage>
        <taxon>Bacteria</taxon>
        <taxon>Bacillati</taxon>
        <taxon>Actinomycetota</taxon>
        <taxon>Actinomycetes</taxon>
        <taxon>Geodermatophilales</taxon>
        <taxon>Geodermatophilaceae</taxon>
        <taxon>Modestobacter</taxon>
    </lineage>
</organism>
<dbReference type="RefSeq" id="WP_153360280.1">
    <property type="nucleotide sequence ID" value="NZ_ML762493.1"/>
</dbReference>
<dbReference type="FunFam" id="3.20.20.80:FF:000004">
    <property type="entry name" value="Beta-glucosidase 6-phospho-beta-glucosidase"/>
    <property type="match status" value="1"/>
</dbReference>
<dbReference type="NCBIfam" id="TIGR03356">
    <property type="entry name" value="BGL"/>
    <property type="match status" value="1"/>
</dbReference>
<name>A0A562IX85_9ACTN</name>
<keyword evidence="6" id="KW-0119">Carbohydrate metabolism</keyword>
<dbReference type="Proteomes" id="UP000321490">
    <property type="component" value="Unassembled WGS sequence"/>
</dbReference>
<dbReference type="InterPro" id="IPR033132">
    <property type="entry name" value="GH_1_N_CS"/>
</dbReference>
<feature type="binding site" evidence="10">
    <location>
        <position position="131"/>
    </location>
    <ligand>
        <name>substrate</name>
    </ligand>
</feature>
<evidence type="ECO:0000256" key="10">
    <source>
        <dbReference type="PIRSR" id="PIRSR617736-2"/>
    </source>
</evidence>
<comment type="catalytic activity">
    <reaction evidence="1 11">
        <text>Hydrolysis of terminal, non-reducing beta-D-glucosyl residues with release of beta-D-glucose.</text>
        <dbReference type="EC" id="3.2.1.21"/>
    </reaction>
</comment>
<keyword evidence="4 11" id="KW-0378">Hydrolase</keyword>
<feature type="active site" description="Nucleophile" evidence="9">
    <location>
        <position position="370"/>
    </location>
</feature>
<evidence type="ECO:0000256" key="3">
    <source>
        <dbReference type="ARBA" id="ARBA00012744"/>
    </source>
</evidence>
<evidence type="ECO:0000256" key="9">
    <source>
        <dbReference type="PIRSR" id="PIRSR617736-1"/>
    </source>
</evidence>
<dbReference type="PROSITE" id="PS00653">
    <property type="entry name" value="GLYCOSYL_HYDROL_F1_2"/>
    <property type="match status" value="1"/>
</dbReference>
<proteinExistence type="inferred from homology"/>
<dbReference type="InterPro" id="IPR001360">
    <property type="entry name" value="Glyco_hydro_1"/>
</dbReference>
<evidence type="ECO:0000313" key="13">
    <source>
        <dbReference type="Proteomes" id="UP000321490"/>
    </source>
</evidence>
<sequence>MTSTDVREDRAAGLVFPPGFTFGAATAAYQIEGAVDVDGRGPSIWDTFSHTPGKTHLGHTGDVACEHYVRYPQDVALMKDLGLDAYRFSVSWSRILPEGTGRIEQRGVDFYRRLVDELLEAGIDPWLTLYHWDLPQALQDKGGWTDRDTAHRFAEYAGVLYDALGDRIPHWSTLNEPMCSSLLGHMAGQHAPGHTDPVEASRAVHHLLLGHGLAIQTLRDKGADHLGITLNFTPMKAATDSAADLDAARRLDGQQNRMFLVPIVTGEYPADVAEDLTAAGAPLPIEDGDLEIISTPVDWLGVNYYFQSTVRAVSEPTGKQTAFIGGELVADLEPEGPTTTMGWGINPEAFTELLTWISGVAPGLPMFITENGSAWPDQVSADGQVHDPERVDYLLRHLAAMTEAIEAGADVRGYFAWSLLDNYEWARGYDQRFGIVHVDYDTQVRTPKDSARTYADVIRTAKDGV</sequence>
<dbReference type="EMBL" id="VLKF01000001">
    <property type="protein sequence ID" value="TWH75450.1"/>
    <property type="molecule type" value="Genomic_DNA"/>
</dbReference>
<keyword evidence="5" id="KW-0136">Cellulose degradation</keyword>
<evidence type="ECO:0000256" key="1">
    <source>
        <dbReference type="ARBA" id="ARBA00000448"/>
    </source>
</evidence>
<feature type="binding site" evidence="10">
    <location>
        <position position="175"/>
    </location>
    <ligand>
        <name>substrate</name>
    </ligand>
</feature>
<evidence type="ECO:0000313" key="12">
    <source>
        <dbReference type="EMBL" id="TWH75450.1"/>
    </source>
</evidence>
<dbReference type="OrthoDB" id="9765195at2"/>
<feature type="binding site" evidence="10">
    <location>
        <position position="417"/>
    </location>
    <ligand>
        <name>substrate</name>
    </ligand>
</feature>
<keyword evidence="7 11" id="KW-0326">Glycosidase</keyword>
<feature type="binding site" evidence="10">
    <location>
        <position position="305"/>
    </location>
    <ligand>
        <name>substrate</name>
    </ligand>
</feature>
<reference evidence="12 13" key="1">
    <citation type="submission" date="2019-07" db="EMBL/GenBank/DDBJ databases">
        <title>R&amp;d 2014.</title>
        <authorList>
            <person name="Klenk H.-P."/>
        </authorList>
    </citation>
    <scope>NUCLEOTIDE SEQUENCE [LARGE SCALE GENOMIC DNA]</scope>
    <source>
        <strain evidence="12 13">DSM 45764</strain>
    </source>
</reference>
<evidence type="ECO:0000256" key="11">
    <source>
        <dbReference type="RuleBase" id="RU361175"/>
    </source>
</evidence>
<gene>
    <name evidence="12" type="ORF">JD78_04011</name>
</gene>
<dbReference type="InterPro" id="IPR017853">
    <property type="entry name" value="GH"/>
</dbReference>
<keyword evidence="8" id="KW-0624">Polysaccharide degradation</keyword>
<dbReference type="Gene3D" id="3.20.20.80">
    <property type="entry name" value="Glycosidases"/>
    <property type="match status" value="1"/>
</dbReference>
<dbReference type="GO" id="GO:0030245">
    <property type="term" value="P:cellulose catabolic process"/>
    <property type="evidence" value="ECO:0007669"/>
    <property type="project" value="UniProtKB-KW"/>
</dbReference>
<protein>
    <recommendedName>
        <fullName evidence="3 11">Beta-glucosidase</fullName>
        <ecNumber evidence="3 11">3.2.1.21</ecNumber>
    </recommendedName>
</protein>
<dbReference type="GO" id="GO:0005829">
    <property type="term" value="C:cytosol"/>
    <property type="evidence" value="ECO:0007669"/>
    <property type="project" value="TreeGrafter"/>
</dbReference>
<evidence type="ECO:0000256" key="7">
    <source>
        <dbReference type="ARBA" id="ARBA00023295"/>
    </source>
</evidence>
<evidence type="ECO:0000256" key="6">
    <source>
        <dbReference type="ARBA" id="ARBA00023277"/>
    </source>
</evidence>
<dbReference type="AlphaFoldDB" id="A0A562IX85"/>
<feature type="binding site" evidence="10">
    <location>
        <position position="30"/>
    </location>
    <ligand>
        <name>substrate</name>
    </ligand>
</feature>
<dbReference type="EC" id="3.2.1.21" evidence="3 11"/>
<dbReference type="SUPFAM" id="SSF51445">
    <property type="entry name" value="(Trans)glycosidases"/>
    <property type="match status" value="1"/>
</dbReference>
<keyword evidence="13" id="KW-1185">Reference proteome</keyword>
<evidence type="ECO:0000256" key="2">
    <source>
        <dbReference type="ARBA" id="ARBA00010838"/>
    </source>
</evidence>
<feature type="active site" description="Proton donor" evidence="9">
    <location>
        <position position="176"/>
    </location>
</feature>
<evidence type="ECO:0000256" key="8">
    <source>
        <dbReference type="ARBA" id="ARBA00023326"/>
    </source>
</evidence>
<evidence type="ECO:0000256" key="5">
    <source>
        <dbReference type="ARBA" id="ARBA00023001"/>
    </source>
</evidence>